<dbReference type="InterPro" id="IPR006887">
    <property type="entry name" value="P4R3-like_central_dom"/>
</dbReference>
<organism evidence="5">
    <name type="scientific">Eutreptiella gymnastica</name>
    <dbReference type="NCBI Taxonomy" id="73025"/>
    <lineage>
        <taxon>Eukaryota</taxon>
        <taxon>Discoba</taxon>
        <taxon>Euglenozoa</taxon>
        <taxon>Euglenida</taxon>
        <taxon>Spirocuta</taxon>
        <taxon>Euglenophyceae</taxon>
        <taxon>Eutreptiales</taxon>
        <taxon>Eutreptiaceae</taxon>
        <taxon>Eutreptiella</taxon>
    </lineage>
</organism>
<dbReference type="InterPro" id="IPR051137">
    <property type="entry name" value="PP4R3-like"/>
</dbReference>
<evidence type="ECO:0000313" key="5">
    <source>
        <dbReference type="EMBL" id="CAD8991222.1"/>
    </source>
</evidence>
<dbReference type="InterPro" id="IPR011989">
    <property type="entry name" value="ARM-like"/>
</dbReference>
<sequence length="450" mass="50912">MVTMAKTLAMHLKPEFYMAMCQHGLFRVIGGCLLSPSQRTRLAAMDILWQASHQEPAIIRGYMLCDEEKALENRFLKNMAKALVMDNDDSIKGQLVDVLKLLLEGNADHRMQPTPEINEFLHLFYGGTPSVVQMLADPVLHPQSDQVPTQYHVLDLLAFCITAHSYRMKQFVMQSNMISKVLQLLQGESRAPNHLACAVIRFMKAVVVSRDDFYNRHIVKQNHFECLVKLFFANGQGKYNLVNSSIISIFEFIRSENIKVLLCYSIERFGEQLDAITYLDTFKNMREKYEQHKHRETEMMAEEGEQGGMQPQNGRWTAAPYNDLRDDEDEDYFNEDDDDPKEEALPVATSLTPMSKVAPMPMLYDEENEESCNLLGRSTPPEGQARGVTSTPGNASKAPTVRRLNTGLTVNSEEVGEDEEDEADAAGAKRKRESEDALAEEGTPSKRNST</sequence>
<feature type="compositionally biased region" description="Acidic residues" evidence="3">
    <location>
        <begin position="325"/>
        <end position="341"/>
    </location>
</feature>
<dbReference type="Pfam" id="PF04802">
    <property type="entry name" value="PP4R3"/>
    <property type="match status" value="1"/>
</dbReference>
<protein>
    <recommendedName>
        <fullName evidence="4">Serine/threonine-protein phosphatase 4 regulatory subunit 3-like central domain-containing protein</fullName>
    </recommendedName>
</protein>
<gene>
    <name evidence="5" type="ORF">EGYM00392_LOCUS2265</name>
</gene>
<evidence type="ECO:0000256" key="3">
    <source>
        <dbReference type="SAM" id="MobiDB-lite"/>
    </source>
</evidence>
<evidence type="ECO:0000256" key="1">
    <source>
        <dbReference type="ARBA" id="ARBA00004123"/>
    </source>
</evidence>
<feature type="domain" description="Serine/threonine-protein phosphatase 4 regulatory subunit 3-like central" evidence="4">
    <location>
        <begin position="2"/>
        <end position="291"/>
    </location>
</feature>
<dbReference type="PANTHER" id="PTHR23318:SF0">
    <property type="entry name" value="SERINE_THREONINE-PROTEIN PHOSPHATASE 4 REGULATORY SUBUNIT 3"/>
    <property type="match status" value="1"/>
</dbReference>
<dbReference type="GO" id="GO:0005654">
    <property type="term" value="C:nucleoplasm"/>
    <property type="evidence" value="ECO:0007669"/>
    <property type="project" value="TreeGrafter"/>
</dbReference>
<evidence type="ECO:0000256" key="2">
    <source>
        <dbReference type="ARBA" id="ARBA00023242"/>
    </source>
</evidence>
<dbReference type="GO" id="GO:0030289">
    <property type="term" value="C:protein phosphatase 4 complex"/>
    <property type="evidence" value="ECO:0007669"/>
    <property type="project" value="TreeGrafter"/>
</dbReference>
<feature type="region of interest" description="Disordered" evidence="3">
    <location>
        <begin position="303"/>
        <end position="345"/>
    </location>
</feature>
<feature type="region of interest" description="Disordered" evidence="3">
    <location>
        <begin position="367"/>
        <end position="450"/>
    </location>
</feature>
<accession>A0A7S1N1K5</accession>
<dbReference type="EMBL" id="HBGA01006379">
    <property type="protein sequence ID" value="CAD8991222.1"/>
    <property type="molecule type" value="Transcribed_RNA"/>
</dbReference>
<proteinExistence type="predicted"/>
<comment type="subcellular location">
    <subcellularLocation>
        <location evidence="1">Nucleus</location>
    </subcellularLocation>
</comment>
<dbReference type="Gene3D" id="1.25.10.10">
    <property type="entry name" value="Leucine-rich Repeat Variant"/>
    <property type="match status" value="1"/>
</dbReference>
<dbReference type="PANTHER" id="PTHR23318">
    <property type="entry name" value="ATP SYNTHASE GAMMA-RELATED"/>
    <property type="match status" value="1"/>
</dbReference>
<dbReference type="SUPFAM" id="SSF48371">
    <property type="entry name" value="ARM repeat"/>
    <property type="match status" value="1"/>
</dbReference>
<dbReference type="AlphaFoldDB" id="A0A7S1N1K5"/>
<reference evidence="5" key="1">
    <citation type="submission" date="2021-01" db="EMBL/GenBank/DDBJ databases">
        <authorList>
            <person name="Corre E."/>
            <person name="Pelletier E."/>
            <person name="Niang G."/>
            <person name="Scheremetjew M."/>
            <person name="Finn R."/>
            <person name="Kale V."/>
            <person name="Holt S."/>
            <person name="Cochrane G."/>
            <person name="Meng A."/>
            <person name="Brown T."/>
            <person name="Cohen L."/>
        </authorList>
    </citation>
    <scope>NUCLEOTIDE SEQUENCE</scope>
    <source>
        <strain evidence="5">NIES-381</strain>
    </source>
</reference>
<feature type="compositionally biased region" description="Acidic residues" evidence="3">
    <location>
        <begin position="414"/>
        <end position="424"/>
    </location>
</feature>
<dbReference type="GO" id="GO:0072542">
    <property type="term" value="F:protein phosphatase activator activity"/>
    <property type="evidence" value="ECO:0007669"/>
    <property type="project" value="TreeGrafter"/>
</dbReference>
<evidence type="ECO:0000259" key="4">
    <source>
        <dbReference type="Pfam" id="PF04802"/>
    </source>
</evidence>
<name>A0A7S1N1K5_9EUGL</name>
<keyword evidence="2" id="KW-0539">Nucleus</keyword>
<dbReference type="InterPro" id="IPR016024">
    <property type="entry name" value="ARM-type_fold"/>
</dbReference>